<dbReference type="Proteomes" id="UP000789390">
    <property type="component" value="Unassembled WGS sequence"/>
</dbReference>
<dbReference type="SUPFAM" id="SSF49899">
    <property type="entry name" value="Concanavalin A-like lectins/glucanases"/>
    <property type="match status" value="2"/>
</dbReference>
<evidence type="ECO:0000313" key="10">
    <source>
        <dbReference type="EMBL" id="CAH0099125.1"/>
    </source>
</evidence>
<evidence type="ECO:0000256" key="3">
    <source>
        <dbReference type="ARBA" id="ARBA00012561"/>
    </source>
</evidence>
<dbReference type="Pfam" id="PF00840">
    <property type="entry name" value="Glyco_hydro_7"/>
    <property type="match status" value="4"/>
</dbReference>
<evidence type="ECO:0000256" key="4">
    <source>
        <dbReference type="ARBA" id="ARBA00022729"/>
    </source>
</evidence>
<dbReference type="InterPro" id="IPR001722">
    <property type="entry name" value="Glyco_hydro_7"/>
</dbReference>
<dbReference type="GO" id="GO:0030245">
    <property type="term" value="P:cellulose catabolic process"/>
    <property type="evidence" value="ECO:0007669"/>
    <property type="project" value="UniProtKB-KW"/>
</dbReference>
<protein>
    <recommendedName>
        <fullName evidence="3">cellulose 1,4-beta-cellobiosidase (non-reducing end)</fullName>
        <ecNumber evidence="3">3.2.1.91</ecNumber>
    </recommendedName>
</protein>
<keyword evidence="4" id="KW-0732">Signal</keyword>
<keyword evidence="11" id="KW-1185">Reference proteome</keyword>
<keyword evidence="7" id="KW-0119">Carbohydrate metabolism</keyword>
<dbReference type="OrthoDB" id="412382at2759"/>
<evidence type="ECO:0000256" key="2">
    <source>
        <dbReference type="ARBA" id="ARBA00006044"/>
    </source>
</evidence>
<dbReference type="Gene3D" id="2.70.100.10">
    <property type="entry name" value="Glycoside hydrolase, family 7, domain"/>
    <property type="match status" value="2"/>
</dbReference>
<dbReference type="Gene3D" id="3.50.4.10">
    <property type="entry name" value="Hepatocyte Growth Factor"/>
    <property type="match status" value="2"/>
</dbReference>
<evidence type="ECO:0000256" key="6">
    <source>
        <dbReference type="ARBA" id="ARBA00023001"/>
    </source>
</evidence>
<organism evidence="10 11">
    <name type="scientific">Daphnia galeata</name>
    <dbReference type="NCBI Taxonomy" id="27404"/>
    <lineage>
        <taxon>Eukaryota</taxon>
        <taxon>Metazoa</taxon>
        <taxon>Ecdysozoa</taxon>
        <taxon>Arthropoda</taxon>
        <taxon>Crustacea</taxon>
        <taxon>Branchiopoda</taxon>
        <taxon>Diplostraca</taxon>
        <taxon>Cladocera</taxon>
        <taxon>Anomopoda</taxon>
        <taxon>Daphniidae</taxon>
        <taxon>Daphnia</taxon>
    </lineage>
</organism>
<keyword evidence="5" id="KW-0378">Hydrolase</keyword>
<evidence type="ECO:0000313" key="11">
    <source>
        <dbReference type="Proteomes" id="UP000789390"/>
    </source>
</evidence>
<proteinExistence type="inferred from homology"/>
<evidence type="ECO:0000256" key="5">
    <source>
        <dbReference type="ARBA" id="ARBA00022801"/>
    </source>
</evidence>
<dbReference type="EC" id="3.2.1.91" evidence="3"/>
<dbReference type="AlphaFoldDB" id="A0A8J2RAW5"/>
<name>A0A8J2RAW5_9CRUS</name>
<sequence length="845" mass="92447">MGIQVCYGPGNCQVENTGVVLDWRWSGCGDPYTINPSQAEYESGWGIKFSNGNQMTLANWPSNGARTFLTSAPNSNQYRMFYLLNKELSFEVDVTACGCGMNSALYFISMESDGGQGSSGYTGATYGTGYCDAQPAEPGRPSCDELDIWEANSLTNVYTTHPCLNGQCDPYVCGFNTYARGDKCFYGRGPGYQVDSTQRFTVVTRFVTVDGTDNGDLKEMQRFYIQNGRTIQQPTFNGFNSLSDGYCNAFGQPNGQGGVSYGMSQGMRRGMVLSMSMWGSPSDGSQMAWLDNEPNVFIGRHTFLTDVLAISPESRQAVRVTYFVRRRMISKNIFIIIGILFITLSMKSVDAQEWRDGDGGKVKWQYDCDFPGYDIKREQIPAENCGSLCLNTNGCSHFSHFEGSCYVKKAPTGMARQQKSGCVCGFPTSSVGTEEWRDGDGGKVKWQSDCDFPGYDMKREQIPAENCGSLCINTNGCSHFSHFDGFCYVKNTPSGTPRVQKSGVVCGYLTSGTAVVSTSRQMAIRVCSGPGNCQLEKTGVVIDYRWTGCGDPRNCYTNPSQSEYQQKWGIKFDNGNQMTLGNYPSNGARTYLTTGSNSNRYRVFYLLNKELSFEVDVTACGCGMNSALYFISMESDGGQGSSGFTGATYGTGYCDAQPAEPGRPSCDELDIWEANSLANVYTTHPCLNGQCDASGCGFNTYARGAKNFYGRGAGYQLDSTQRFTVVTRFVTVDGTDNGNLKEIQRFYIQNGRTIQQPTFNGFNSLSDGYCRANGQSNSQGGVTNGMSQGMKRGMVLSMSMWGNPNDGGQMSWLDTNPNGPCPNYKNPNPYTSFANIKIGPIGSTV</sequence>
<dbReference type="InterPro" id="IPR013320">
    <property type="entry name" value="ConA-like_dom_sf"/>
</dbReference>
<gene>
    <name evidence="10" type="ORF">DGAL_LOCUS1239</name>
</gene>
<reference evidence="10" key="1">
    <citation type="submission" date="2021-11" db="EMBL/GenBank/DDBJ databases">
        <authorList>
            <person name="Schell T."/>
        </authorList>
    </citation>
    <scope>NUCLEOTIDE SEQUENCE</scope>
    <source>
        <strain evidence="10">M5</strain>
    </source>
</reference>
<dbReference type="PANTHER" id="PTHR33753">
    <property type="entry name" value="1,4-BETA-D-GLUCAN CELLOBIOHYDROLASE B"/>
    <property type="match status" value="1"/>
</dbReference>
<evidence type="ECO:0000256" key="9">
    <source>
        <dbReference type="ARBA" id="ARBA00023326"/>
    </source>
</evidence>
<keyword evidence="8" id="KW-0326">Glycosidase</keyword>
<dbReference type="PANTHER" id="PTHR33753:SF2">
    <property type="entry name" value="GLYCOSIDE HYDROLASE FAMILY 7 PROTEIN"/>
    <property type="match status" value="1"/>
</dbReference>
<keyword evidence="9" id="KW-0624">Polysaccharide degradation</keyword>
<dbReference type="InterPro" id="IPR037019">
    <property type="entry name" value="Glyco_hydro_7_sf"/>
</dbReference>
<evidence type="ECO:0000256" key="7">
    <source>
        <dbReference type="ARBA" id="ARBA00023277"/>
    </source>
</evidence>
<evidence type="ECO:0000256" key="1">
    <source>
        <dbReference type="ARBA" id="ARBA00001641"/>
    </source>
</evidence>
<evidence type="ECO:0000256" key="8">
    <source>
        <dbReference type="ARBA" id="ARBA00023295"/>
    </source>
</evidence>
<comment type="caution">
    <text evidence="10">The sequence shown here is derived from an EMBL/GenBank/DDBJ whole genome shotgun (WGS) entry which is preliminary data.</text>
</comment>
<dbReference type="EMBL" id="CAKKLH010000013">
    <property type="protein sequence ID" value="CAH0099125.1"/>
    <property type="molecule type" value="Genomic_DNA"/>
</dbReference>
<comment type="catalytic activity">
    <reaction evidence="1">
        <text>Hydrolysis of (1-&gt;4)-beta-D-glucosidic linkages in cellulose and cellotetraose, releasing cellobiose from the non-reducing ends of the chains.</text>
        <dbReference type="EC" id="3.2.1.91"/>
    </reaction>
</comment>
<dbReference type="GO" id="GO:0016162">
    <property type="term" value="F:cellulose 1,4-beta-cellobiosidase activity"/>
    <property type="evidence" value="ECO:0007669"/>
    <property type="project" value="UniProtKB-EC"/>
</dbReference>
<dbReference type="PRINTS" id="PR00734">
    <property type="entry name" value="GLHYDRLASE7"/>
</dbReference>
<comment type="similarity">
    <text evidence="2">Belongs to the glycosyl hydrolase 7 (cellulase C) family.</text>
</comment>
<accession>A0A8J2RAW5</accession>
<keyword evidence="6" id="KW-0136">Cellulose degradation</keyword>